<keyword evidence="5 15" id="KW-1133">Transmembrane helix</keyword>
<dbReference type="Proteomes" id="UP000694845">
    <property type="component" value="Unplaced"/>
</dbReference>
<protein>
    <submittedName>
        <fullName evidence="20">Glutamate receptor 2-like isoform X1</fullName>
    </submittedName>
</protein>
<keyword evidence="11" id="KW-0628">Postsynaptic cell membrane</keyword>
<dbReference type="InterPro" id="IPR019594">
    <property type="entry name" value="Glu/Gly-bd"/>
</dbReference>
<dbReference type="SMART" id="SM00918">
    <property type="entry name" value="Lig_chan-Glu_bd"/>
    <property type="match status" value="1"/>
</dbReference>
<evidence type="ECO:0000256" key="1">
    <source>
        <dbReference type="ARBA" id="ARBA00022448"/>
    </source>
</evidence>
<evidence type="ECO:0000259" key="18">
    <source>
        <dbReference type="SMART" id="SM00918"/>
    </source>
</evidence>
<evidence type="ECO:0000256" key="5">
    <source>
        <dbReference type="ARBA" id="ARBA00022989"/>
    </source>
</evidence>
<dbReference type="InterPro" id="IPR028082">
    <property type="entry name" value="Peripla_BP_I"/>
</dbReference>
<organism evidence="19 20">
    <name type="scientific">Acanthaster planci</name>
    <name type="common">Crown-of-thorns starfish</name>
    <dbReference type="NCBI Taxonomy" id="133434"/>
    <lineage>
        <taxon>Eukaryota</taxon>
        <taxon>Metazoa</taxon>
        <taxon>Echinodermata</taxon>
        <taxon>Eleutherozoa</taxon>
        <taxon>Asterozoa</taxon>
        <taxon>Asteroidea</taxon>
        <taxon>Valvatacea</taxon>
        <taxon>Valvatida</taxon>
        <taxon>Acanthasteridae</taxon>
        <taxon>Acanthaster</taxon>
    </lineage>
</organism>
<feature type="transmembrane region" description="Helical" evidence="15">
    <location>
        <begin position="664"/>
        <end position="684"/>
    </location>
</feature>
<dbReference type="FunFam" id="3.40.190.10:FF:000001">
    <property type="entry name" value="Glutamate receptor ionotropic, kainate 2"/>
    <property type="match status" value="1"/>
</dbReference>
<dbReference type="GO" id="GO:0007166">
    <property type="term" value="P:cell surface receptor signaling pathway"/>
    <property type="evidence" value="ECO:0007669"/>
    <property type="project" value="UniProtKB-ARBA"/>
</dbReference>
<dbReference type="PANTHER" id="PTHR18966">
    <property type="entry name" value="IONOTROPIC GLUTAMATE RECEPTOR"/>
    <property type="match status" value="1"/>
</dbReference>
<dbReference type="SUPFAM" id="SSF53822">
    <property type="entry name" value="Periplasmic binding protein-like I"/>
    <property type="match status" value="1"/>
</dbReference>
<comment type="subcellular location">
    <subcellularLocation>
        <location evidence="14">Postsynaptic cell membrane</location>
        <topology evidence="14">Multi-pass membrane protein</topology>
    </subcellularLocation>
</comment>
<feature type="signal peptide" evidence="16">
    <location>
        <begin position="1"/>
        <end position="24"/>
    </location>
</feature>
<evidence type="ECO:0000256" key="14">
    <source>
        <dbReference type="ARBA" id="ARBA00034104"/>
    </source>
</evidence>
<evidence type="ECO:0000256" key="6">
    <source>
        <dbReference type="ARBA" id="ARBA00023018"/>
    </source>
</evidence>
<gene>
    <name evidence="20" type="primary">LOC110976878</name>
</gene>
<feature type="transmembrane region" description="Helical" evidence="15">
    <location>
        <begin position="568"/>
        <end position="586"/>
    </location>
</feature>
<keyword evidence="4 16" id="KW-0732">Signal</keyword>
<dbReference type="FunFam" id="3.40.190.10:FF:000060">
    <property type="entry name" value="Glutamate receptor ionotropic, kainate 1"/>
    <property type="match status" value="1"/>
</dbReference>
<dbReference type="GeneID" id="110976878"/>
<keyword evidence="8 15" id="KW-0472">Membrane</keyword>
<dbReference type="Pfam" id="PF00060">
    <property type="entry name" value="Lig_chan"/>
    <property type="match status" value="1"/>
</dbReference>
<keyword evidence="7" id="KW-0406">Ion transport</keyword>
<dbReference type="Gene3D" id="1.10.287.70">
    <property type="match status" value="1"/>
</dbReference>
<feature type="transmembrane region" description="Helical" evidence="15">
    <location>
        <begin position="857"/>
        <end position="879"/>
    </location>
</feature>
<keyword evidence="13" id="KW-0407">Ion channel</keyword>
<dbReference type="RefSeq" id="XP_022086233.1">
    <property type="nucleotide sequence ID" value="XM_022230541.1"/>
</dbReference>
<name>A0A8B7XZA6_ACAPL</name>
<keyword evidence="10" id="KW-0325">Glycoprotein</keyword>
<feature type="domain" description="Ionotropic glutamate receptor L-glutamate and glycine-binding" evidence="18">
    <location>
        <begin position="443"/>
        <end position="512"/>
    </location>
</feature>
<dbReference type="InterPro" id="IPR001828">
    <property type="entry name" value="ANF_lig-bd_rcpt"/>
</dbReference>
<keyword evidence="2" id="KW-1003">Cell membrane</keyword>
<dbReference type="AlphaFoldDB" id="A0A8B7XZA6"/>
<dbReference type="Gene3D" id="3.40.190.10">
    <property type="entry name" value="Periplasmic binding protein-like II"/>
    <property type="match status" value="1"/>
</dbReference>
<evidence type="ECO:0000256" key="3">
    <source>
        <dbReference type="ARBA" id="ARBA00022692"/>
    </source>
</evidence>
<evidence type="ECO:0000256" key="13">
    <source>
        <dbReference type="ARBA" id="ARBA00023303"/>
    </source>
</evidence>
<evidence type="ECO:0000256" key="16">
    <source>
        <dbReference type="SAM" id="SignalP"/>
    </source>
</evidence>
<evidence type="ECO:0000256" key="2">
    <source>
        <dbReference type="ARBA" id="ARBA00022475"/>
    </source>
</evidence>
<dbReference type="SUPFAM" id="SSF53850">
    <property type="entry name" value="Periplasmic binding protein-like II"/>
    <property type="match status" value="1"/>
</dbReference>
<keyword evidence="12" id="KW-1071">Ligand-gated ion channel</keyword>
<evidence type="ECO:0000256" key="12">
    <source>
        <dbReference type="ARBA" id="ARBA00023286"/>
    </source>
</evidence>
<keyword evidence="6" id="KW-0770">Synapse</keyword>
<dbReference type="GO" id="GO:0022824">
    <property type="term" value="F:transmitter-gated monoatomic ion channel activity"/>
    <property type="evidence" value="ECO:0007669"/>
    <property type="project" value="UniProtKB-ARBA"/>
</dbReference>
<evidence type="ECO:0000256" key="10">
    <source>
        <dbReference type="ARBA" id="ARBA00023180"/>
    </source>
</evidence>
<dbReference type="InterPro" id="IPR015683">
    <property type="entry name" value="Ionotropic_Glu_rcpt"/>
</dbReference>
<evidence type="ECO:0000256" key="9">
    <source>
        <dbReference type="ARBA" id="ARBA00023170"/>
    </source>
</evidence>
<keyword evidence="9" id="KW-0675">Receptor</keyword>
<keyword evidence="1" id="KW-0813">Transport</keyword>
<keyword evidence="19" id="KW-1185">Reference proteome</keyword>
<reference evidence="20" key="1">
    <citation type="submission" date="2025-08" db="UniProtKB">
        <authorList>
            <consortium name="RefSeq"/>
        </authorList>
    </citation>
    <scope>IDENTIFICATION</scope>
</reference>
<evidence type="ECO:0000256" key="15">
    <source>
        <dbReference type="SAM" id="Phobius"/>
    </source>
</evidence>
<dbReference type="SMART" id="SM00079">
    <property type="entry name" value="PBPe"/>
    <property type="match status" value="1"/>
</dbReference>
<dbReference type="OrthoDB" id="5984008at2759"/>
<proteinExistence type="predicted"/>
<dbReference type="GO" id="GO:0045211">
    <property type="term" value="C:postsynaptic membrane"/>
    <property type="evidence" value="ECO:0007669"/>
    <property type="project" value="UniProtKB-SubCell"/>
</dbReference>
<evidence type="ECO:0000313" key="19">
    <source>
        <dbReference type="Proteomes" id="UP000694845"/>
    </source>
</evidence>
<dbReference type="Pfam" id="PF10613">
    <property type="entry name" value="Lig_chan-Glu_bd"/>
    <property type="match status" value="1"/>
</dbReference>
<dbReference type="Pfam" id="PF01094">
    <property type="entry name" value="ANF_receptor"/>
    <property type="match status" value="1"/>
</dbReference>
<feature type="chain" id="PRO_5034448778" evidence="16">
    <location>
        <begin position="25"/>
        <end position="924"/>
    </location>
</feature>
<keyword evidence="3 15" id="KW-0812">Transmembrane</keyword>
<dbReference type="Gene3D" id="3.40.50.2300">
    <property type="match status" value="2"/>
</dbReference>
<feature type="domain" description="Ionotropic glutamate receptor C-terminal" evidence="17">
    <location>
        <begin position="433"/>
        <end position="830"/>
    </location>
</feature>
<dbReference type="KEGG" id="aplc:110976878"/>
<dbReference type="InterPro" id="IPR001320">
    <property type="entry name" value="Iontro_rcpt_C"/>
</dbReference>
<evidence type="ECO:0000256" key="7">
    <source>
        <dbReference type="ARBA" id="ARBA00023065"/>
    </source>
</evidence>
<evidence type="ECO:0000259" key="17">
    <source>
        <dbReference type="SMART" id="SM00079"/>
    </source>
</evidence>
<sequence>MALTVYGVILLILPIAVVFPTSQAIEFYSIGGIFDDGPPPNPERLIFVQSVICNNIRCNRSEERPFQAAARLQHTKLANNAAVLQTMCVLLANNATLTVGVADLDVVNMIATASKQIKVPFITPSFALKESFPDMKFDYVVSLRPSLIQPLLDLLDYNHWKQFAYIYDGKRGMRRADTLMRIFPRYGYDVTFKHLRMEEPITETLKNMRDSGRHHIIFDLSLEASERALRKLQANDLGMVTASYHYIFMDLDIGEIDMNQFQLGGLNLTGFRLLDKESDVYQDFIVDWRSCVRNNSYIDVDTKYFHLSNPALSLDMMEVALEALNKFRLDKRESVKKKERTRTCKLGMSSALVPSSEGPILINIIKKVKYQGLTGNIEFDSQGDRVNYSVQILGLRQTGLEKIGTWNGQNENRLTFDTFTDDETSTDAMSGRIYTITSILSPPFLMLKPDADQRRGIDKYKGYCVDLLEEIAKVYRNKHSTFRYKIKLVADGEYGTQMENGKWNGMVGELMYGKADIAVAPLTINVQRERVVGFTKPFMSLGVSIMIKKPQDNQPGVFTFMQPLAPEIWMSVFFACVIVSVVLFQVSRFSPKEWHRVEHPPPTPSGIGEFSLNNPSERFVTEDREETENDFGIFNSLWFTVGALMQQGCELCPRSFSGRLTGSVWWFFTLILVSSYTANLAAFLTAKRMVMPISSASDLAEQTSITYGTLASGASETFFKTSSVPIYRHMWEFMSNSEDMPFANTTEEGVERVRKSNGKYAFLLESAMNDYYNQQPPCNTMRAGNLLDSKSYGIGVNKQLVDVREFLTLAILELQEGAILNDLQKRWWTSQNESCRIPPVPDHMTKTSALNLETLAGIFYILLGGLAVALLVAGGNLFLRSRHELIAAKNRYIAKRKERIQGNQKNVQANLKACCKGASSHTPV</sequence>
<evidence type="ECO:0000313" key="20">
    <source>
        <dbReference type="RefSeq" id="XP_022086233.1"/>
    </source>
</evidence>
<accession>A0A8B7XZA6</accession>
<evidence type="ECO:0000256" key="4">
    <source>
        <dbReference type="ARBA" id="ARBA00022729"/>
    </source>
</evidence>
<evidence type="ECO:0000256" key="8">
    <source>
        <dbReference type="ARBA" id="ARBA00023136"/>
    </source>
</evidence>
<evidence type="ECO:0000256" key="11">
    <source>
        <dbReference type="ARBA" id="ARBA00023257"/>
    </source>
</evidence>
<dbReference type="FunFam" id="1.10.287.70:FF:000105">
    <property type="entry name" value="Eye-enriched kainate receptor, isoform A"/>
    <property type="match status" value="1"/>
</dbReference>